<dbReference type="EnsemblPlants" id="TuG1812G0100000164.01.T01">
    <property type="protein sequence ID" value="TuG1812G0100000164.01.T01.cds377400"/>
    <property type="gene ID" value="TuG1812G0100000164.01"/>
</dbReference>
<accession>A0A8R7JXG3</accession>
<organism evidence="1 2">
    <name type="scientific">Triticum urartu</name>
    <name type="common">Red wild einkorn</name>
    <name type="synonym">Crithodium urartu</name>
    <dbReference type="NCBI Taxonomy" id="4572"/>
    <lineage>
        <taxon>Eukaryota</taxon>
        <taxon>Viridiplantae</taxon>
        <taxon>Streptophyta</taxon>
        <taxon>Embryophyta</taxon>
        <taxon>Tracheophyta</taxon>
        <taxon>Spermatophyta</taxon>
        <taxon>Magnoliopsida</taxon>
        <taxon>Liliopsida</taxon>
        <taxon>Poales</taxon>
        <taxon>Poaceae</taxon>
        <taxon>BOP clade</taxon>
        <taxon>Pooideae</taxon>
        <taxon>Triticodae</taxon>
        <taxon>Triticeae</taxon>
        <taxon>Triticinae</taxon>
        <taxon>Triticum</taxon>
    </lineage>
</organism>
<proteinExistence type="predicted"/>
<reference evidence="2" key="1">
    <citation type="journal article" date="2013" name="Nature">
        <title>Draft genome of the wheat A-genome progenitor Triticum urartu.</title>
        <authorList>
            <person name="Ling H.Q."/>
            <person name="Zhao S."/>
            <person name="Liu D."/>
            <person name="Wang J."/>
            <person name="Sun H."/>
            <person name="Zhang C."/>
            <person name="Fan H."/>
            <person name="Li D."/>
            <person name="Dong L."/>
            <person name="Tao Y."/>
            <person name="Gao C."/>
            <person name="Wu H."/>
            <person name="Li Y."/>
            <person name="Cui Y."/>
            <person name="Guo X."/>
            <person name="Zheng S."/>
            <person name="Wang B."/>
            <person name="Yu K."/>
            <person name="Liang Q."/>
            <person name="Yang W."/>
            <person name="Lou X."/>
            <person name="Chen J."/>
            <person name="Feng M."/>
            <person name="Jian J."/>
            <person name="Zhang X."/>
            <person name="Luo G."/>
            <person name="Jiang Y."/>
            <person name="Liu J."/>
            <person name="Wang Z."/>
            <person name="Sha Y."/>
            <person name="Zhang B."/>
            <person name="Wu H."/>
            <person name="Tang D."/>
            <person name="Shen Q."/>
            <person name="Xue P."/>
            <person name="Zou S."/>
            <person name="Wang X."/>
            <person name="Liu X."/>
            <person name="Wang F."/>
            <person name="Yang Y."/>
            <person name="An X."/>
            <person name="Dong Z."/>
            <person name="Zhang K."/>
            <person name="Zhang X."/>
            <person name="Luo M.C."/>
            <person name="Dvorak J."/>
            <person name="Tong Y."/>
            <person name="Wang J."/>
            <person name="Yang H."/>
            <person name="Li Z."/>
            <person name="Wang D."/>
            <person name="Zhang A."/>
            <person name="Wang J."/>
        </authorList>
    </citation>
    <scope>NUCLEOTIDE SEQUENCE</scope>
    <source>
        <strain evidence="2">cv. G1812</strain>
    </source>
</reference>
<sequence length="49" mass="5909">MLYMVCSNPFYIQLLRTIYFSCTRILQRENLFTKLVILILCRQHNCTPP</sequence>
<reference evidence="1" key="2">
    <citation type="submission" date="2018-03" db="EMBL/GenBank/DDBJ databases">
        <title>The Triticum urartu genome reveals the dynamic nature of wheat genome evolution.</title>
        <authorList>
            <person name="Ling H."/>
            <person name="Ma B."/>
            <person name="Shi X."/>
            <person name="Liu H."/>
            <person name="Dong L."/>
            <person name="Sun H."/>
            <person name="Cao Y."/>
            <person name="Gao Q."/>
            <person name="Zheng S."/>
            <person name="Li Y."/>
            <person name="Yu Y."/>
            <person name="Du H."/>
            <person name="Qi M."/>
            <person name="Li Y."/>
            <person name="Yu H."/>
            <person name="Cui Y."/>
            <person name="Wang N."/>
            <person name="Chen C."/>
            <person name="Wu H."/>
            <person name="Zhao Y."/>
            <person name="Zhang J."/>
            <person name="Li Y."/>
            <person name="Zhou W."/>
            <person name="Zhang B."/>
            <person name="Hu W."/>
            <person name="Eijk M."/>
            <person name="Tang J."/>
            <person name="Witsenboer H."/>
            <person name="Zhao S."/>
            <person name="Li Z."/>
            <person name="Zhang A."/>
            <person name="Wang D."/>
            <person name="Liang C."/>
        </authorList>
    </citation>
    <scope>NUCLEOTIDE SEQUENCE [LARGE SCALE GENOMIC DNA]</scope>
    <source>
        <strain evidence="1">cv. G1812</strain>
    </source>
</reference>
<dbReference type="Proteomes" id="UP000015106">
    <property type="component" value="Chromosome 1"/>
</dbReference>
<evidence type="ECO:0000313" key="2">
    <source>
        <dbReference type="Proteomes" id="UP000015106"/>
    </source>
</evidence>
<dbReference type="AlphaFoldDB" id="A0A8R7JXG3"/>
<dbReference type="Gramene" id="TuG1812G0100000164.01.T01">
    <property type="protein sequence ID" value="TuG1812G0100000164.01.T01.cds377400"/>
    <property type="gene ID" value="TuG1812G0100000164.01"/>
</dbReference>
<evidence type="ECO:0000313" key="1">
    <source>
        <dbReference type="EnsemblPlants" id="TuG1812G0100000164.01.T01.cds377400"/>
    </source>
</evidence>
<keyword evidence="2" id="KW-1185">Reference proteome</keyword>
<protein>
    <submittedName>
        <fullName evidence="1">Uncharacterized protein</fullName>
    </submittedName>
</protein>
<name>A0A8R7JXG3_TRIUA</name>
<reference evidence="1" key="3">
    <citation type="submission" date="2022-06" db="UniProtKB">
        <authorList>
            <consortium name="EnsemblPlants"/>
        </authorList>
    </citation>
    <scope>IDENTIFICATION</scope>
</reference>